<protein>
    <submittedName>
        <fullName evidence="1">Uncharacterized protein</fullName>
    </submittedName>
</protein>
<sequence length="236" mass="25836">AGPYGSRGTCHFYPHGMELLAGRDPAAAELADGFLESLASGSEVHFSDDRMFAHRLGNLIEAYLDWSPTRPASPAAPQPEPTHYLPRAGILVRRTGSAQTVISAARGGVFKHFAPSRAGVSDAGLIVQTTDGRVAVSQCHDRTRRADFAGGDRLPEGGDQPLRFSVAGPLHWARFETATPLKQALFHTAMWSVGRWCRTLVRHLLQRRLITGHRQCPIRLTRLFEFLPPGEGDINP</sequence>
<dbReference type="AlphaFoldDB" id="X0V9B5"/>
<gene>
    <name evidence="1" type="ORF">S01H1_21747</name>
</gene>
<organism evidence="1">
    <name type="scientific">marine sediment metagenome</name>
    <dbReference type="NCBI Taxonomy" id="412755"/>
    <lineage>
        <taxon>unclassified sequences</taxon>
        <taxon>metagenomes</taxon>
        <taxon>ecological metagenomes</taxon>
    </lineage>
</organism>
<reference evidence="1" key="1">
    <citation type="journal article" date="2014" name="Front. Microbiol.">
        <title>High frequency of phylogenetically diverse reductive dehalogenase-homologous genes in deep subseafloor sedimentary metagenomes.</title>
        <authorList>
            <person name="Kawai M."/>
            <person name="Futagami T."/>
            <person name="Toyoda A."/>
            <person name="Takaki Y."/>
            <person name="Nishi S."/>
            <person name="Hori S."/>
            <person name="Arai W."/>
            <person name="Tsubouchi T."/>
            <person name="Morono Y."/>
            <person name="Uchiyama I."/>
            <person name="Ito T."/>
            <person name="Fujiyama A."/>
            <person name="Inagaki F."/>
            <person name="Takami H."/>
        </authorList>
    </citation>
    <scope>NUCLEOTIDE SEQUENCE</scope>
    <source>
        <strain evidence="1">Expedition CK06-06</strain>
    </source>
</reference>
<name>X0V9B5_9ZZZZ</name>
<feature type="non-terminal residue" evidence="1">
    <location>
        <position position="236"/>
    </location>
</feature>
<proteinExistence type="predicted"/>
<accession>X0V9B5</accession>
<evidence type="ECO:0000313" key="1">
    <source>
        <dbReference type="EMBL" id="GAF97225.1"/>
    </source>
</evidence>
<feature type="non-terminal residue" evidence="1">
    <location>
        <position position="1"/>
    </location>
</feature>
<comment type="caution">
    <text evidence="1">The sequence shown here is derived from an EMBL/GenBank/DDBJ whole genome shotgun (WGS) entry which is preliminary data.</text>
</comment>
<dbReference type="EMBL" id="BARS01012116">
    <property type="protein sequence ID" value="GAF97225.1"/>
    <property type="molecule type" value="Genomic_DNA"/>
</dbReference>